<proteinExistence type="predicted"/>
<comment type="caution">
    <text evidence="1">The sequence shown here is derived from an EMBL/GenBank/DDBJ whole genome shotgun (WGS) entry which is preliminary data.</text>
</comment>
<protein>
    <submittedName>
        <fullName evidence="1">Uncharacterized protein</fullName>
    </submittedName>
</protein>
<sequence length="273" mass="32456">MTKVFMIINYITKKLNKKMKKINNIVLALVFCNLSAQINLKHISFKQKDSITDKELYKKGLIKSIEKIKPLIDGMGKAFELEKKEDIDIKIQKEVDSIVNNISQKEIDKDIRVFHFEYIDNRVLKRWETKENGEILTYPIYLDHTKGKEYYNYPRENEEEYKYSFKKIKNLHIEIIKHKTKIINGLKCLKLLVSYTEIIEAKDYPEFPEFNAPEEHIDVKLEMWVTKDIKTLYHPILKIKEVLESFYPLEINESSDAINGSIRKYTLKEIIKT</sequence>
<organism evidence="1">
    <name type="scientific">bioreactor metagenome</name>
    <dbReference type="NCBI Taxonomy" id="1076179"/>
    <lineage>
        <taxon>unclassified sequences</taxon>
        <taxon>metagenomes</taxon>
        <taxon>ecological metagenomes</taxon>
    </lineage>
</organism>
<dbReference type="AlphaFoldDB" id="A0A644SNY2"/>
<dbReference type="EMBL" id="VSSQ01000003">
    <property type="protein sequence ID" value="MPL56348.1"/>
    <property type="molecule type" value="Genomic_DNA"/>
</dbReference>
<accession>A0A644SNY2</accession>
<evidence type="ECO:0000313" key="1">
    <source>
        <dbReference type="EMBL" id="MPL56348.1"/>
    </source>
</evidence>
<name>A0A644SNY2_9ZZZZ</name>
<gene>
    <name evidence="1" type="ORF">SDC9_01832</name>
</gene>
<reference evidence="1" key="1">
    <citation type="submission" date="2019-08" db="EMBL/GenBank/DDBJ databases">
        <authorList>
            <person name="Kucharzyk K."/>
            <person name="Murdoch R.W."/>
            <person name="Higgins S."/>
            <person name="Loffler F."/>
        </authorList>
    </citation>
    <scope>NUCLEOTIDE SEQUENCE</scope>
</reference>